<dbReference type="AlphaFoldDB" id="A0A7S0GHU1"/>
<name>A0A7S0GHU1_9STRA</name>
<gene>
    <name evidence="2" type="ORF">PINE0816_LOCUS17390</name>
</gene>
<dbReference type="EMBL" id="HBEL01037219">
    <property type="protein sequence ID" value="CAD8421237.1"/>
    <property type="molecule type" value="Transcribed_RNA"/>
</dbReference>
<dbReference type="InterPro" id="IPR011050">
    <property type="entry name" value="Pectin_lyase_fold/virulence"/>
</dbReference>
<evidence type="ECO:0000313" key="2">
    <source>
        <dbReference type="EMBL" id="CAD8421237.1"/>
    </source>
</evidence>
<dbReference type="SUPFAM" id="SSF51126">
    <property type="entry name" value="Pectin lyase-like"/>
    <property type="match status" value="1"/>
</dbReference>
<sequence>MPAVSVNRTGVPSIKPTGNSPSIKPSPSASPLPALEPPLNQSLHSQLVYPGSDSRLIYVKHNNKKEDKKVNTIPDFSYCGYEGGGVAIPTVGTTVGNGTVNDQIPIKITLVPQPNGTDRANIQNAINYVSIFPPDEHDFRGAVLLKAGVYHVDDGLAVDRTALLLNVSGVVLRGEGQGGHGYNASSSSSTTTVLRTSVEFKHEILRIDNRRTRLRYRETNYTQVSDEYVGTGAMQFTVENATLFSVGEGVHVKFTPNELWLSDIHANTYMKNNSIHWTTTDYRINYERTTTNIVGNTLHIHSPLVQPMQIKYGGGQVHKLVKQRGQRLSHIGIENFRLEETLVIWML</sequence>
<protein>
    <recommendedName>
        <fullName evidence="3">Pectate lyase superfamily protein domain-containing protein</fullName>
    </recommendedName>
</protein>
<accession>A0A7S0GHU1</accession>
<reference evidence="2" key="1">
    <citation type="submission" date="2021-01" db="EMBL/GenBank/DDBJ databases">
        <authorList>
            <person name="Corre E."/>
            <person name="Pelletier E."/>
            <person name="Niang G."/>
            <person name="Scheremetjew M."/>
            <person name="Finn R."/>
            <person name="Kale V."/>
            <person name="Holt S."/>
            <person name="Cochrane G."/>
            <person name="Meng A."/>
            <person name="Brown T."/>
            <person name="Cohen L."/>
        </authorList>
    </citation>
    <scope>NUCLEOTIDE SEQUENCE</scope>
    <source>
        <strain evidence="2">CCAP1064/1</strain>
    </source>
</reference>
<feature type="compositionally biased region" description="Polar residues" evidence="1">
    <location>
        <begin position="1"/>
        <end position="10"/>
    </location>
</feature>
<evidence type="ECO:0000256" key="1">
    <source>
        <dbReference type="SAM" id="MobiDB-lite"/>
    </source>
</evidence>
<proteinExistence type="predicted"/>
<organism evidence="2">
    <name type="scientific">Proboscia inermis</name>
    <dbReference type="NCBI Taxonomy" id="420281"/>
    <lineage>
        <taxon>Eukaryota</taxon>
        <taxon>Sar</taxon>
        <taxon>Stramenopiles</taxon>
        <taxon>Ochrophyta</taxon>
        <taxon>Bacillariophyta</taxon>
        <taxon>Coscinodiscophyceae</taxon>
        <taxon>Rhizosoleniophycidae</taxon>
        <taxon>Rhizosoleniales</taxon>
        <taxon>Rhizosoleniaceae</taxon>
        <taxon>Proboscia</taxon>
    </lineage>
</organism>
<evidence type="ECO:0008006" key="3">
    <source>
        <dbReference type="Google" id="ProtNLM"/>
    </source>
</evidence>
<feature type="region of interest" description="Disordered" evidence="1">
    <location>
        <begin position="1"/>
        <end position="37"/>
    </location>
</feature>